<feature type="region of interest" description="Disordered" evidence="1">
    <location>
        <begin position="266"/>
        <end position="302"/>
    </location>
</feature>
<accession>A0AAN9I3L4</accession>
<comment type="caution">
    <text evidence="3">The sequence shown here is derived from an EMBL/GenBank/DDBJ whole genome shotgun (WGS) entry which is preliminary data.</text>
</comment>
<dbReference type="SMART" id="SM01406">
    <property type="entry name" value="PAPA-1"/>
    <property type="match status" value="1"/>
</dbReference>
<gene>
    <name evidence="3" type="ORF">RIF29_24811</name>
</gene>
<feature type="region of interest" description="Disordered" evidence="1">
    <location>
        <begin position="351"/>
        <end position="371"/>
    </location>
</feature>
<keyword evidence="4" id="KW-1185">Reference proteome</keyword>
<feature type="compositionally biased region" description="Polar residues" evidence="1">
    <location>
        <begin position="266"/>
        <end position="276"/>
    </location>
</feature>
<feature type="domain" description="INO80 complex subunit B-like conserved region" evidence="2">
    <location>
        <begin position="371"/>
        <end position="456"/>
    </location>
</feature>
<sequence length="515" mass="56358">MGCDEGAAIPIGFILGGDQDGDDDDLETVAPIIFSTNRCRMMIVFVEFTQDETLIGLYKKHKSSSVGTVPHRTKNTTLVLSLHQTPIPSNCRQETRNPCSYQHLLLLSSNPNPISLRFGAVTSEHQKIVLCCNKMEDQGGAWFDGLSNDVRRKRSRTSGRPRTDPLPAFEGCGLYPLSSTLSFEDASQASSPKNASGDANFDLKLGISHSSQNVGMNDGRNSEGPRQSGVSQDGMGNETKVKKLTLKFGGATYTIHANPTCNMASESGLTAKSSHSLDSRRHKKQKSNSDDNPRTEQGHNFAPVGYLEEMTTSKVSALMDNNCETTLPTHQQAIRSSKDAFASGASFIEFPNRLPSAPPSSNSKGKLSEMEQQLRRAEAARKRKMQHEEAAKETQAKAIRKILGQGSGRKKKEEKMKKRQEELALEKAANANMLPPNTIRTTMGPNGTTMTFPKEMGFPSIFNQPPVSYPPPREKCANPSCTNTSKSRHSKLKLPICCLQCYKAVEKVAADETSV</sequence>
<protein>
    <recommendedName>
        <fullName evidence="2">INO80 complex subunit B-like conserved region domain-containing protein</fullName>
    </recommendedName>
</protein>
<evidence type="ECO:0000259" key="2">
    <source>
        <dbReference type="SMART" id="SM01406"/>
    </source>
</evidence>
<dbReference type="GO" id="GO:0031011">
    <property type="term" value="C:Ino80 complex"/>
    <property type="evidence" value="ECO:0007669"/>
    <property type="project" value="InterPro"/>
</dbReference>
<dbReference type="PANTHER" id="PTHR21561:SF25">
    <property type="entry name" value="OS03G0811500 PROTEIN"/>
    <property type="match status" value="1"/>
</dbReference>
<feature type="region of interest" description="Disordered" evidence="1">
    <location>
        <begin position="209"/>
        <end position="237"/>
    </location>
</feature>
<organism evidence="3 4">
    <name type="scientific">Crotalaria pallida</name>
    <name type="common">Smooth rattlebox</name>
    <name type="synonym">Crotalaria striata</name>
    <dbReference type="NCBI Taxonomy" id="3830"/>
    <lineage>
        <taxon>Eukaryota</taxon>
        <taxon>Viridiplantae</taxon>
        <taxon>Streptophyta</taxon>
        <taxon>Embryophyta</taxon>
        <taxon>Tracheophyta</taxon>
        <taxon>Spermatophyta</taxon>
        <taxon>Magnoliopsida</taxon>
        <taxon>eudicotyledons</taxon>
        <taxon>Gunneridae</taxon>
        <taxon>Pentapetalae</taxon>
        <taxon>rosids</taxon>
        <taxon>fabids</taxon>
        <taxon>Fabales</taxon>
        <taxon>Fabaceae</taxon>
        <taxon>Papilionoideae</taxon>
        <taxon>50 kb inversion clade</taxon>
        <taxon>genistoids sensu lato</taxon>
        <taxon>core genistoids</taxon>
        <taxon>Crotalarieae</taxon>
        <taxon>Crotalaria</taxon>
    </lineage>
</organism>
<name>A0AAN9I3L4_CROPI</name>
<dbReference type="Proteomes" id="UP001372338">
    <property type="component" value="Unassembled WGS sequence"/>
</dbReference>
<reference evidence="3 4" key="1">
    <citation type="submission" date="2024-01" db="EMBL/GenBank/DDBJ databases">
        <title>The genomes of 5 underutilized Papilionoideae crops provide insights into root nodulation and disease resistanc.</title>
        <authorList>
            <person name="Yuan L."/>
        </authorList>
    </citation>
    <scope>NUCLEOTIDE SEQUENCE [LARGE SCALE GENOMIC DNA]</scope>
    <source>
        <strain evidence="3">ZHUSHIDOU_FW_LH</strain>
        <tissue evidence="3">Leaf</tissue>
    </source>
</reference>
<evidence type="ECO:0000256" key="1">
    <source>
        <dbReference type="SAM" id="MobiDB-lite"/>
    </source>
</evidence>
<dbReference type="PANTHER" id="PTHR21561">
    <property type="entry name" value="INO80 COMPLEX SUBUNIT B"/>
    <property type="match status" value="1"/>
</dbReference>
<evidence type="ECO:0000313" key="4">
    <source>
        <dbReference type="Proteomes" id="UP001372338"/>
    </source>
</evidence>
<dbReference type="AlphaFoldDB" id="A0AAN9I3L4"/>
<dbReference type="InterPro" id="IPR006880">
    <property type="entry name" value="INO80B_C"/>
</dbReference>
<dbReference type="EMBL" id="JAYWIO010000005">
    <property type="protein sequence ID" value="KAK7259211.1"/>
    <property type="molecule type" value="Genomic_DNA"/>
</dbReference>
<dbReference type="GO" id="GO:0006338">
    <property type="term" value="P:chromatin remodeling"/>
    <property type="evidence" value="ECO:0007669"/>
    <property type="project" value="InterPro"/>
</dbReference>
<dbReference type="InterPro" id="IPR029523">
    <property type="entry name" value="INO80B/Ies2"/>
</dbReference>
<feature type="compositionally biased region" description="Basic and acidic residues" evidence="1">
    <location>
        <begin position="287"/>
        <end position="297"/>
    </location>
</feature>
<dbReference type="Pfam" id="PF04795">
    <property type="entry name" value="PAPA-1"/>
    <property type="match status" value="1"/>
</dbReference>
<dbReference type="CDD" id="cd23021">
    <property type="entry name" value="zf-HIT_IN80B"/>
    <property type="match status" value="1"/>
</dbReference>
<proteinExistence type="predicted"/>
<evidence type="ECO:0000313" key="3">
    <source>
        <dbReference type="EMBL" id="KAK7259211.1"/>
    </source>
</evidence>